<evidence type="ECO:0000256" key="2">
    <source>
        <dbReference type="ARBA" id="ARBA00022679"/>
    </source>
</evidence>
<sequence>MINSKFSNDNVPVVLAFTPDYFVPAATCIFSILTSSRPSDRFHFICLLTQPLQESYKDKLGRLAEGRAKFSYINLDGALPEIYVDQKYTIAASYRLLLPAILTSLQKVLYVDCDMIFRNNLADLYRMTEIGDYYMAGVFEATLEFQKPYLSTIGCKAGEYINSGMLLMNLRALREDNMVEKLLDAAKEDHLQFPDQDVINQLCQGRIMGLQPYWNSIRTFWLPQYKPDFLKYYTLKDWKYIQDRGNIHYTGAKPWNTFTVGFDVWWYHFKQLPKDIREMMDFPKGLYPLASFYGSRIGKGLIDGARKLNRYIKTKKV</sequence>
<protein>
    <submittedName>
        <fullName evidence="4">Glycosyltransferase family 8 protein</fullName>
        <ecNumber evidence="4">2.-.-.-</ecNumber>
    </submittedName>
</protein>
<dbReference type="CDD" id="cd04194">
    <property type="entry name" value="GT8_A4GalT_like"/>
    <property type="match status" value="1"/>
</dbReference>
<proteinExistence type="predicted"/>
<dbReference type="EC" id="2.-.-.-" evidence="4"/>
<dbReference type="Pfam" id="PF01501">
    <property type="entry name" value="Glyco_transf_8"/>
    <property type="match status" value="1"/>
</dbReference>
<gene>
    <name evidence="4" type="ORF">ACFSR5_17885</name>
</gene>
<dbReference type="SUPFAM" id="SSF53448">
    <property type="entry name" value="Nucleotide-diphospho-sugar transferases"/>
    <property type="match status" value="1"/>
</dbReference>
<name>A0ABW5KMB7_9SPHI</name>
<dbReference type="EMBL" id="JBHULR010000015">
    <property type="protein sequence ID" value="MFD2549525.1"/>
    <property type="molecule type" value="Genomic_DNA"/>
</dbReference>
<comment type="caution">
    <text evidence="4">The sequence shown here is derived from an EMBL/GenBank/DDBJ whole genome shotgun (WGS) entry which is preliminary data.</text>
</comment>
<dbReference type="Proteomes" id="UP001597545">
    <property type="component" value="Unassembled WGS sequence"/>
</dbReference>
<dbReference type="Gene3D" id="3.90.550.10">
    <property type="entry name" value="Spore Coat Polysaccharide Biosynthesis Protein SpsA, Chain A"/>
    <property type="match status" value="1"/>
</dbReference>
<keyword evidence="2 4" id="KW-0808">Transferase</keyword>
<reference evidence="5" key="1">
    <citation type="journal article" date="2019" name="Int. J. Syst. Evol. Microbiol.">
        <title>The Global Catalogue of Microorganisms (GCM) 10K type strain sequencing project: providing services to taxonomists for standard genome sequencing and annotation.</title>
        <authorList>
            <consortium name="The Broad Institute Genomics Platform"/>
            <consortium name="The Broad Institute Genome Sequencing Center for Infectious Disease"/>
            <person name="Wu L."/>
            <person name="Ma J."/>
        </authorList>
    </citation>
    <scope>NUCLEOTIDE SEQUENCE [LARGE SCALE GENOMIC DNA]</scope>
    <source>
        <strain evidence="5">KCTC 42662</strain>
    </source>
</reference>
<dbReference type="PANTHER" id="PTHR13778:SF47">
    <property type="entry name" value="LIPOPOLYSACCHARIDE 1,3-GALACTOSYLTRANSFERASE"/>
    <property type="match status" value="1"/>
</dbReference>
<keyword evidence="3" id="KW-0479">Metal-binding</keyword>
<dbReference type="InterPro" id="IPR029044">
    <property type="entry name" value="Nucleotide-diphossugar_trans"/>
</dbReference>
<dbReference type="InterPro" id="IPR002495">
    <property type="entry name" value="Glyco_trans_8"/>
</dbReference>
<dbReference type="GO" id="GO:0016740">
    <property type="term" value="F:transferase activity"/>
    <property type="evidence" value="ECO:0007669"/>
    <property type="project" value="UniProtKB-KW"/>
</dbReference>
<dbReference type="PANTHER" id="PTHR13778">
    <property type="entry name" value="GLYCOSYLTRANSFERASE 8 DOMAIN-CONTAINING PROTEIN"/>
    <property type="match status" value="1"/>
</dbReference>
<organism evidence="4 5">
    <name type="scientific">Sphingobacterium suaedae</name>
    <dbReference type="NCBI Taxonomy" id="1686402"/>
    <lineage>
        <taxon>Bacteria</taxon>
        <taxon>Pseudomonadati</taxon>
        <taxon>Bacteroidota</taxon>
        <taxon>Sphingobacteriia</taxon>
        <taxon>Sphingobacteriales</taxon>
        <taxon>Sphingobacteriaceae</taxon>
        <taxon>Sphingobacterium</taxon>
    </lineage>
</organism>
<accession>A0ABW5KMB7</accession>
<evidence type="ECO:0000256" key="1">
    <source>
        <dbReference type="ARBA" id="ARBA00022676"/>
    </source>
</evidence>
<evidence type="ECO:0000313" key="5">
    <source>
        <dbReference type="Proteomes" id="UP001597545"/>
    </source>
</evidence>
<evidence type="ECO:0000313" key="4">
    <source>
        <dbReference type="EMBL" id="MFD2549525.1"/>
    </source>
</evidence>
<keyword evidence="5" id="KW-1185">Reference proteome</keyword>
<dbReference type="InterPro" id="IPR050748">
    <property type="entry name" value="Glycosyltrans_8_dom-fam"/>
</dbReference>
<evidence type="ECO:0000256" key="3">
    <source>
        <dbReference type="ARBA" id="ARBA00022723"/>
    </source>
</evidence>
<dbReference type="RefSeq" id="WP_380905842.1">
    <property type="nucleotide sequence ID" value="NZ_JBHUEG010000012.1"/>
</dbReference>
<keyword evidence="1" id="KW-0328">Glycosyltransferase</keyword>